<evidence type="ECO:0000313" key="3">
    <source>
        <dbReference type="Proteomes" id="UP001409291"/>
    </source>
</evidence>
<organism evidence="2 3">
    <name type="scientific">Sphingobacterium kitahiroshimense</name>
    <dbReference type="NCBI Taxonomy" id="470446"/>
    <lineage>
        <taxon>Bacteria</taxon>
        <taxon>Pseudomonadati</taxon>
        <taxon>Bacteroidota</taxon>
        <taxon>Sphingobacteriia</taxon>
        <taxon>Sphingobacteriales</taxon>
        <taxon>Sphingobacteriaceae</taxon>
        <taxon>Sphingobacterium</taxon>
    </lineage>
</organism>
<dbReference type="EMBL" id="JBDJNQ010000020">
    <property type="protein sequence ID" value="MEN5380573.1"/>
    <property type="molecule type" value="Genomic_DNA"/>
</dbReference>
<dbReference type="RefSeq" id="WP_346583450.1">
    <property type="nucleotide sequence ID" value="NZ_JBDJLH010000009.1"/>
</dbReference>
<reference evidence="2 3" key="1">
    <citation type="submission" date="2024-04" db="EMBL/GenBank/DDBJ databases">
        <title>WGS of bacteria from Torrens River.</title>
        <authorList>
            <person name="Wyrsch E.R."/>
            <person name="Drigo B."/>
        </authorList>
    </citation>
    <scope>NUCLEOTIDE SEQUENCE [LARGE SCALE GENOMIC DNA]</scope>
    <source>
        <strain evidence="2 3">TWI391</strain>
    </source>
</reference>
<dbReference type="Gene3D" id="3.30.2310.20">
    <property type="entry name" value="RelE-like"/>
    <property type="match status" value="1"/>
</dbReference>
<accession>A0ABV0C2L6</accession>
<protein>
    <submittedName>
        <fullName evidence="2">Type II toxin-antitoxin system RelE/ParE family toxin</fullName>
    </submittedName>
</protein>
<dbReference type="InterPro" id="IPR007712">
    <property type="entry name" value="RelE/ParE_toxin"/>
</dbReference>
<sequence length="99" mass="11817">MAYSILITPAARKQIEDATAYYLEHASKKVALKFLQDFNRAVADILKVRYFWVFYLNFRGRMLTKFPYIVFYMLDEEKKMIIIKAVFHTAQTPQKYPHT</sequence>
<gene>
    <name evidence="2" type="ORF">ABE541_25155</name>
</gene>
<dbReference type="Proteomes" id="UP001409291">
    <property type="component" value="Unassembled WGS sequence"/>
</dbReference>
<comment type="caution">
    <text evidence="2">The sequence shown here is derived from an EMBL/GenBank/DDBJ whole genome shotgun (WGS) entry which is preliminary data.</text>
</comment>
<name>A0ABV0C2L6_9SPHI</name>
<proteinExistence type="predicted"/>
<dbReference type="InterPro" id="IPR035093">
    <property type="entry name" value="RelE/ParE_toxin_dom_sf"/>
</dbReference>
<dbReference type="Pfam" id="PF05016">
    <property type="entry name" value="ParE_toxin"/>
    <property type="match status" value="1"/>
</dbReference>
<keyword evidence="1" id="KW-1277">Toxin-antitoxin system</keyword>
<evidence type="ECO:0000256" key="1">
    <source>
        <dbReference type="ARBA" id="ARBA00022649"/>
    </source>
</evidence>
<keyword evidence="3" id="KW-1185">Reference proteome</keyword>
<evidence type="ECO:0000313" key="2">
    <source>
        <dbReference type="EMBL" id="MEN5380573.1"/>
    </source>
</evidence>